<dbReference type="Ensembl" id="ENSSANT00000076420.1">
    <property type="protein sequence ID" value="ENSSANP00000071884.1"/>
    <property type="gene ID" value="ENSSANG00000035882.1"/>
</dbReference>
<accession>A0A671QJ82</accession>
<reference evidence="1" key="1">
    <citation type="submission" date="2025-08" db="UniProtKB">
        <authorList>
            <consortium name="Ensembl"/>
        </authorList>
    </citation>
    <scope>IDENTIFICATION</scope>
</reference>
<dbReference type="AlphaFoldDB" id="A0A671QJ82"/>
<organism evidence="1 2">
    <name type="scientific">Sinocyclocheilus anshuiensis</name>
    <dbReference type="NCBI Taxonomy" id="1608454"/>
    <lineage>
        <taxon>Eukaryota</taxon>
        <taxon>Metazoa</taxon>
        <taxon>Chordata</taxon>
        <taxon>Craniata</taxon>
        <taxon>Vertebrata</taxon>
        <taxon>Euteleostomi</taxon>
        <taxon>Actinopterygii</taxon>
        <taxon>Neopterygii</taxon>
        <taxon>Teleostei</taxon>
        <taxon>Ostariophysi</taxon>
        <taxon>Cypriniformes</taxon>
        <taxon>Cyprinidae</taxon>
        <taxon>Cyprininae</taxon>
        <taxon>Sinocyclocheilus</taxon>
    </lineage>
</organism>
<name>A0A671QJ82_9TELE</name>
<proteinExistence type="predicted"/>
<evidence type="ECO:0000313" key="1">
    <source>
        <dbReference type="Ensembl" id="ENSSANP00000071884.1"/>
    </source>
</evidence>
<keyword evidence="2" id="KW-1185">Reference proteome</keyword>
<dbReference type="PANTHER" id="PTHR31025:SF19">
    <property type="entry name" value="SI:CH73-42K18.1-RELATED"/>
    <property type="match status" value="1"/>
</dbReference>
<reference evidence="1" key="2">
    <citation type="submission" date="2025-09" db="UniProtKB">
        <authorList>
            <consortium name="Ensembl"/>
        </authorList>
    </citation>
    <scope>IDENTIFICATION</scope>
</reference>
<sequence length="366" mass="42042">IASQTRTILRVIVCDNDIRQIVLPVKPQTVYSLLEQLEEKLGLQYKFTLQFEDPDFNNSLVNLTEIADLPDKPTLKIVSLVTTPTPSTVDTEVLSVASDEHSRHSLRTAWPEAFEIPTFPVDVEYRLRQGNLQYMRDPTYLQLSGELKHEILEKLSETIYSYKAYPDKENSEAVAAALIIKHPCLTQPGSSNGWNGWYDSLRWKMGNYSSKLRRAGCLEVSINGGKRRGQQPQRNIKRPKRFEVNFLPNFPDGEDEASMESKRKEMVEDMKKRRLNAALIAQNMNSTFALRRKELIEKCIICILLSLYSQLRILSTACLRNLRQSVSTHAILQQGLQLILNLCFSQMKVLMFEGLELRSRSSRFQE</sequence>
<dbReference type="PANTHER" id="PTHR31025">
    <property type="entry name" value="SI:CH211-196P9.1-RELATED"/>
    <property type="match status" value="1"/>
</dbReference>
<protein>
    <recommendedName>
        <fullName evidence="3">PB1 domain-containing protein</fullName>
    </recommendedName>
</protein>
<dbReference type="Proteomes" id="UP000472260">
    <property type="component" value="Unassembled WGS sequence"/>
</dbReference>
<evidence type="ECO:0008006" key="3">
    <source>
        <dbReference type="Google" id="ProtNLM"/>
    </source>
</evidence>
<evidence type="ECO:0000313" key="2">
    <source>
        <dbReference type="Proteomes" id="UP000472260"/>
    </source>
</evidence>